<dbReference type="InterPro" id="IPR009057">
    <property type="entry name" value="Homeodomain-like_sf"/>
</dbReference>
<organism evidence="2 3">
    <name type="scientific">Caldalkalibacillus horti</name>
    <dbReference type="NCBI Taxonomy" id="77523"/>
    <lineage>
        <taxon>Bacteria</taxon>
        <taxon>Bacillati</taxon>
        <taxon>Bacillota</taxon>
        <taxon>Bacilli</taxon>
        <taxon>Bacillales</taxon>
        <taxon>Bacillaceae</taxon>
        <taxon>Caldalkalibacillus</taxon>
    </lineage>
</organism>
<dbReference type="EMBL" id="JAUSTY010000020">
    <property type="protein sequence ID" value="MDQ0167797.1"/>
    <property type="molecule type" value="Genomic_DNA"/>
</dbReference>
<keyword evidence="3" id="KW-1185">Reference proteome</keyword>
<accession>A0ABT9W3G8</accession>
<protein>
    <submittedName>
        <fullName evidence="2">Sugar diacid utilization regulator</fullName>
    </submittedName>
</protein>
<dbReference type="InterPro" id="IPR042070">
    <property type="entry name" value="PucR_C-HTH_sf"/>
</dbReference>
<reference evidence="2 3" key="1">
    <citation type="submission" date="2023-07" db="EMBL/GenBank/DDBJ databases">
        <title>Genomic Encyclopedia of Type Strains, Phase IV (KMG-IV): sequencing the most valuable type-strain genomes for metagenomic binning, comparative biology and taxonomic classification.</title>
        <authorList>
            <person name="Goeker M."/>
        </authorList>
    </citation>
    <scope>NUCLEOTIDE SEQUENCE [LARGE SCALE GENOMIC DNA]</scope>
    <source>
        <strain evidence="2 3">DSM 12751</strain>
    </source>
</reference>
<dbReference type="Pfam" id="PF13556">
    <property type="entry name" value="HTH_30"/>
    <property type="match status" value="1"/>
</dbReference>
<dbReference type="RefSeq" id="WP_307397004.1">
    <property type="nucleotide sequence ID" value="NZ_JAUSTY010000020.1"/>
</dbReference>
<evidence type="ECO:0000259" key="1">
    <source>
        <dbReference type="Pfam" id="PF13556"/>
    </source>
</evidence>
<feature type="domain" description="PucR C-terminal helix-turn-helix" evidence="1">
    <location>
        <begin position="268"/>
        <end position="325"/>
    </location>
</feature>
<gene>
    <name evidence="2" type="ORF">J2S11_003726</name>
</gene>
<dbReference type="InterPro" id="IPR051448">
    <property type="entry name" value="CdaR-like_regulators"/>
</dbReference>
<dbReference type="Proteomes" id="UP001235840">
    <property type="component" value="Unassembled WGS sequence"/>
</dbReference>
<dbReference type="Gene3D" id="1.10.10.2840">
    <property type="entry name" value="PucR C-terminal helix-turn-helix domain"/>
    <property type="match status" value="1"/>
</dbReference>
<dbReference type="InterPro" id="IPR025736">
    <property type="entry name" value="PucR_C-HTH_dom"/>
</dbReference>
<evidence type="ECO:0000313" key="3">
    <source>
        <dbReference type="Proteomes" id="UP001235840"/>
    </source>
</evidence>
<dbReference type="PANTHER" id="PTHR33744">
    <property type="entry name" value="CARBOHYDRATE DIACID REGULATOR"/>
    <property type="match status" value="1"/>
</dbReference>
<dbReference type="SUPFAM" id="SSF46689">
    <property type="entry name" value="Homeodomain-like"/>
    <property type="match status" value="1"/>
</dbReference>
<evidence type="ECO:0000313" key="2">
    <source>
        <dbReference type="EMBL" id="MDQ0167797.1"/>
    </source>
</evidence>
<sequence length="332" mass="38894">MGTDMSFMNDVYLYQQFKQIFGEENLQVEYNHPPESEEFTYIPIRSGIDFLGWIGVRNEKLTEESKQLIQLFDASSAIMYSPDKKENTFWQRAIQEEMEDWISAWEGLEYSADTEFGLIFITIDSQKEDWTSDVHKQFQEMIEAVVEQSTFLIPLKQGHFLWILPHYSEIKSELIEVVKGLVDTLAAELVLKANFFIDQPVTMPMELREYVQNQLSIVQACNQSHVRGGVVFIRDVLHLYLLKQSSNMDRKKYVHQIMGQILHDSEAIETARVYFQENLNISEAAKKLFIHRNSMQYRLDKFAEKTGYDLRRFEHSVVVYLAIQALGMLNKE</sequence>
<name>A0ABT9W3G8_9BACI</name>
<comment type="caution">
    <text evidence="2">The sequence shown here is derived from an EMBL/GenBank/DDBJ whole genome shotgun (WGS) entry which is preliminary data.</text>
</comment>
<proteinExistence type="predicted"/>
<dbReference type="PANTHER" id="PTHR33744:SF15">
    <property type="entry name" value="CARBOHYDRATE DIACID REGULATOR"/>
    <property type="match status" value="1"/>
</dbReference>